<protein>
    <recommendedName>
        <fullName evidence="1">ISXO2-like transposase domain-containing protein</fullName>
    </recommendedName>
</protein>
<evidence type="ECO:0000259" key="1">
    <source>
        <dbReference type="SMART" id="SM01126"/>
    </source>
</evidence>
<name>A0A0F9KB74_9ZZZZ</name>
<reference evidence="2" key="1">
    <citation type="journal article" date="2015" name="Nature">
        <title>Complex archaea that bridge the gap between prokaryotes and eukaryotes.</title>
        <authorList>
            <person name="Spang A."/>
            <person name="Saw J.H."/>
            <person name="Jorgensen S.L."/>
            <person name="Zaremba-Niedzwiedzka K."/>
            <person name="Martijn J."/>
            <person name="Lind A.E."/>
            <person name="van Eijk R."/>
            <person name="Schleper C."/>
            <person name="Guy L."/>
            <person name="Ettema T.J."/>
        </authorList>
    </citation>
    <scope>NUCLEOTIDE SEQUENCE</scope>
</reference>
<sequence length="339" mass="38680">MSDLRYPESLPDFQRLFPDEAHCAAYLEDVRWPEGFVCQHCGWHGDPYRFANRPAVLRCRNCGRDTSLTAGTVMERSRTPLCVWFWGAYLVSSLTPGISAVQFQRQLGLSRYETAFQMLHKLRAGMVRPDRDRIGEEWPVEMDETYIGGKTRGKGRGTHGMTIVIGAVEIRTGSEGDAPKRWAHKYSRPRKGKTYAGRLRLKGISNRGKRALEAFTLENIEPGAFVTTDGWQGYDGLPTLGYKHRQVTMGGDPEQAEKWLPMIHIVFGNLKSWLLGIHHGVSKQHLQAYLNEFTFRFNRRFYPFTAFNSLLGIATQVEGPTYEGLYKGDYQHPNEARSR</sequence>
<dbReference type="Pfam" id="PF12760">
    <property type="entry name" value="Zn_ribbon_IS1595"/>
    <property type="match status" value="1"/>
</dbReference>
<dbReference type="AlphaFoldDB" id="A0A0F9KB74"/>
<dbReference type="EMBL" id="LAZR01008369">
    <property type="protein sequence ID" value="KKM79193.1"/>
    <property type="molecule type" value="Genomic_DNA"/>
</dbReference>
<dbReference type="InterPro" id="IPR024445">
    <property type="entry name" value="Tnp_ISXO2-like"/>
</dbReference>
<dbReference type="Pfam" id="PF12762">
    <property type="entry name" value="DDE_Tnp_IS1595"/>
    <property type="match status" value="1"/>
</dbReference>
<gene>
    <name evidence="2" type="ORF">LCGC14_1352330</name>
</gene>
<organism evidence="2">
    <name type="scientific">marine sediment metagenome</name>
    <dbReference type="NCBI Taxonomy" id="412755"/>
    <lineage>
        <taxon>unclassified sequences</taxon>
        <taxon>metagenomes</taxon>
        <taxon>ecological metagenomes</taxon>
    </lineage>
</organism>
<accession>A0A0F9KB74</accession>
<proteinExistence type="predicted"/>
<feature type="domain" description="ISXO2-like transposase" evidence="1">
    <location>
        <begin position="133"/>
        <end position="298"/>
    </location>
</feature>
<evidence type="ECO:0000313" key="2">
    <source>
        <dbReference type="EMBL" id="KKM79193.1"/>
    </source>
</evidence>
<dbReference type="InterPro" id="IPR024442">
    <property type="entry name" value="Transposase_Zn_ribbon"/>
</dbReference>
<dbReference type="SMART" id="SM01126">
    <property type="entry name" value="DDE_Tnp_IS1595"/>
    <property type="match status" value="1"/>
</dbReference>
<comment type="caution">
    <text evidence="2">The sequence shown here is derived from an EMBL/GenBank/DDBJ whole genome shotgun (WGS) entry which is preliminary data.</text>
</comment>
<dbReference type="NCBIfam" id="NF033547">
    <property type="entry name" value="transpos_IS1595"/>
    <property type="match status" value="1"/>
</dbReference>